<dbReference type="Pfam" id="PF00271">
    <property type="entry name" value="Helicase_C"/>
    <property type="match status" value="1"/>
</dbReference>
<evidence type="ECO:0000259" key="5">
    <source>
        <dbReference type="PROSITE" id="PS51192"/>
    </source>
</evidence>
<dbReference type="KEGG" id="puo:RZN69_04765"/>
<dbReference type="RefSeq" id="WP_317834910.1">
    <property type="nucleotide sequence ID" value="NZ_CP136920.1"/>
</dbReference>
<evidence type="ECO:0000259" key="6">
    <source>
        <dbReference type="PROSITE" id="PS51194"/>
    </source>
</evidence>
<evidence type="ECO:0000256" key="3">
    <source>
        <dbReference type="ARBA" id="ARBA00022806"/>
    </source>
</evidence>
<proteinExistence type="predicted"/>
<feature type="domain" description="Helicase C-terminal" evidence="6">
    <location>
        <begin position="204"/>
        <end position="381"/>
    </location>
</feature>
<evidence type="ECO:0000313" key="7">
    <source>
        <dbReference type="EMBL" id="WOO42391.1"/>
    </source>
</evidence>
<reference evidence="7 8" key="1">
    <citation type="submission" date="2023-10" db="EMBL/GenBank/DDBJ databases">
        <title>Rubellicoccus peritrichatus gen. nov., sp. nov., isolated from an algae of coral reef tank.</title>
        <authorList>
            <person name="Luo J."/>
        </authorList>
    </citation>
    <scope>NUCLEOTIDE SEQUENCE [LARGE SCALE GENOMIC DNA]</scope>
    <source>
        <strain evidence="7 8">CR14</strain>
    </source>
</reference>
<gene>
    <name evidence="7" type="ORF">RZN69_04765</name>
</gene>
<dbReference type="SUPFAM" id="SSF52540">
    <property type="entry name" value="P-loop containing nucleoside triphosphate hydrolases"/>
    <property type="match status" value="1"/>
</dbReference>
<dbReference type="PROSITE" id="PS51192">
    <property type="entry name" value="HELICASE_ATP_BIND_1"/>
    <property type="match status" value="1"/>
</dbReference>
<dbReference type="PANTHER" id="PTHR12131:SF1">
    <property type="entry name" value="ATP-DEPENDENT RNA HELICASE SUPV3L1, MITOCHONDRIAL-RELATED"/>
    <property type="match status" value="1"/>
</dbReference>
<feature type="domain" description="Helicase ATP-binding" evidence="5">
    <location>
        <begin position="19"/>
        <end position="169"/>
    </location>
</feature>
<dbReference type="SMART" id="SM00487">
    <property type="entry name" value="DEXDc"/>
    <property type="match status" value="1"/>
</dbReference>
<accession>A0AAQ3QUH4</accession>
<evidence type="ECO:0000256" key="2">
    <source>
        <dbReference type="ARBA" id="ARBA00022801"/>
    </source>
</evidence>
<dbReference type="InterPro" id="IPR014001">
    <property type="entry name" value="Helicase_ATP-bd"/>
</dbReference>
<dbReference type="GO" id="GO:0016787">
    <property type="term" value="F:hydrolase activity"/>
    <property type="evidence" value="ECO:0007669"/>
    <property type="project" value="UniProtKB-KW"/>
</dbReference>
<name>A0AAQ3QUH4_9BACT</name>
<organism evidence="7 8">
    <name type="scientific">Rubellicoccus peritrichatus</name>
    <dbReference type="NCBI Taxonomy" id="3080537"/>
    <lineage>
        <taxon>Bacteria</taxon>
        <taxon>Pseudomonadati</taxon>
        <taxon>Verrucomicrobiota</taxon>
        <taxon>Opitutia</taxon>
        <taxon>Puniceicoccales</taxon>
        <taxon>Cerasicoccaceae</taxon>
        <taxon>Rubellicoccus</taxon>
    </lineage>
</organism>
<dbReference type="SMART" id="SM00490">
    <property type="entry name" value="HELICc"/>
    <property type="match status" value="1"/>
</dbReference>
<protein>
    <submittedName>
        <fullName evidence="7">DEAD/DEAH box helicase</fullName>
    </submittedName>
</protein>
<keyword evidence="1" id="KW-0547">Nucleotide-binding</keyword>
<evidence type="ECO:0000256" key="4">
    <source>
        <dbReference type="ARBA" id="ARBA00022840"/>
    </source>
</evidence>
<evidence type="ECO:0000313" key="8">
    <source>
        <dbReference type="Proteomes" id="UP001304300"/>
    </source>
</evidence>
<keyword evidence="3 7" id="KW-0347">Helicase</keyword>
<keyword evidence="8" id="KW-1185">Reference proteome</keyword>
<keyword evidence="2" id="KW-0378">Hydrolase</keyword>
<dbReference type="PROSITE" id="PS51194">
    <property type="entry name" value="HELICASE_CTER"/>
    <property type="match status" value="1"/>
</dbReference>
<dbReference type="Pfam" id="PF00270">
    <property type="entry name" value="DEAD"/>
    <property type="match status" value="1"/>
</dbReference>
<keyword evidence="4" id="KW-0067">ATP-binding</keyword>
<dbReference type="InterPro" id="IPR050699">
    <property type="entry name" value="RNA-DNA_Helicase"/>
</dbReference>
<dbReference type="InterPro" id="IPR011545">
    <property type="entry name" value="DEAD/DEAH_box_helicase_dom"/>
</dbReference>
<dbReference type="EMBL" id="CP136920">
    <property type="protein sequence ID" value="WOO42391.1"/>
    <property type="molecule type" value="Genomic_DNA"/>
</dbReference>
<dbReference type="InterPro" id="IPR027417">
    <property type="entry name" value="P-loop_NTPase"/>
</dbReference>
<dbReference type="PANTHER" id="PTHR12131">
    <property type="entry name" value="ATP-DEPENDENT RNA AND DNA HELICASE"/>
    <property type="match status" value="1"/>
</dbReference>
<dbReference type="GO" id="GO:0004386">
    <property type="term" value="F:helicase activity"/>
    <property type="evidence" value="ECO:0007669"/>
    <property type="project" value="UniProtKB-KW"/>
</dbReference>
<dbReference type="AlphaFoldDB" id="A0AAQ3QUH4"/>
<evidence type="ECO:0000256" key="1">
    <source>
        <dbReference type="ARBA" id="ARBA00022741"/>
    </source>
</evidence>
<dbReference type="GO" id="GO:0005524">
    <property type="term" value="F:ATP binding"/>
    <property type="evidence" value="ECO:0007669"/>
    <property type="project" value="UniProtKB-KW"/>
</dbReference>
<dbReference type="InterPro" id="IPR001650">
    <property type="entry name" value="Helicase_C-like"/>
</dbReference>
<dbReference type="Proteomes" id="UP001304300">
    <property type="component" value="Chromosome"/>
</dbReference>
<sequence length="822" mass="91125">MEGLATGLKIPDIWQQEAVSHLQSGKDVVVHAPTGAGKTYIFELLVRAGLRRQAIYTVPTRALANDKLAEWRAKGWNVGIATGDVSEKTEAPVVVATLETQKSKFLRGEGPGLLVIDEYQMLADPSRGMNYELAIALAPPGTQLLLLSGSVANPDRLVRWLQNIGREAVLVNHRQRPVPQEELQMEGLPDRIPSGIRGFWPRLIARALAADLGPILVFAPQRIAAEELAMKLSSALPTADWLELTPEQRKLAGDPLAKMLRNRIAYHHSGLGYPQRAGLVEPLAKAGQLRVVVATTGLAAGINFCMRSVVVTEREYRHGGRSQLVRPDELLQMFGRAGRRGLDEKGYVLVAPGKPRLAEARPLQLMRQAGPDWPSFLAVMHQAVIEGESPVKAADGLSVRLFTDQPIRSGLRRLKPSKKEKTVAQPNLNGGHRKPVQKIKEMLNSHGQWERQRPRVKVKLGDSMLYKEGGWVSSLKVPESLEGVPHGNLCRLDADENKRYGRIVPLATFPKEEGHDRVLLVKSLYRSLRELQQAESPGRKAPQRAWHLDKLESVLLPMLPKLTHGGRLNELVEANGTISARLDYTEATVLARMDAHGRALLNPPVREVEPPDFPSFAEMAAAEDESARSTPAEVWYRLGLINDRKRPTRRGIVFSFFNHGEGLAIAAALGDESYLLEDLIYDLANLRAGHRFESFVNTSNRLGDVCRLAYGGLSYSGYLEHGVPPNYGCGASEVLAAVLDNSKRKNEFVGNDLHAGDIERAILEWRSVLNHVCFAPDADWDRWMDLKDMARVFIASNFHVNDLPELPGLTPAQTRRYEGRGW</sequence>
<dbReference type="Gene3D" id="3.40.50.300">
    <property type="entry name" value="P-loop containing nucleotide triphosphate hydrolases"/>
    <property type="match status" value="2"/>
</dbReference>
<dbReference type="GO" id="GO:0003676">
    <property type="term" value="F:nucleic acid binding"/>
    <property type="evidence" value="ECO:0007669"/>
    <property type="project" value="InterPro"/>
</dbReference>